<evidence type="ECO:0000256" key="7">
    <source>
        <dbReference type="RuleBase" id="RU000590"/>
    </source>
</evidence>
<dbReference type="EMBL" id="JAHLQT010045497">
    <property type="protein sequence ID" value="KAG7154077.1"/>
    <property type="molecule type" value="Genomic_DNA"/>
</dbReference>
<evidence type="ECO:0000259" key="8">
    <source>
        <dbReference type="PROSITE" id="PS51286"/>
    </source>
</evidence>
<dbReference type="InterPro" id="IPR013584">
    <property type="entry name" value="RAP"/>
</dbReference>
<evidence type="ECO:0000256" key="4">
    <source>
        <dbReference type="ARBA" id="ARBA00022801"/>
    </source>
</evidence>
<keyword evidence="5" id="KW-0482">Metalloprotease</keyword>
<comment type="similarity">
    <text evidence="7">Belongs to the peptidase M24B family.</text>
</comment>
<evidence type="ECO:0000256" key="6">
    <source>
        <dbReference type="ARBA" id="ARBA00023211"/>
    </source>
</evidence>
<feature type="domain" description="RAP" evidence="8">
    <location>
        <begin position="491"/>
        <end position="550"/>
    </location>
</feature>
<dbReference type="Pfam" id="PF00557">
    <property type="entry name" value="Peptidase_M24"/>
    <property type="match status" value="1"/>
</dbReference>
<comment type="cofactor">
    <cofactor evidence="1">
        <name>Mn(2+)</name>
        <dbReference type="ChEBI" id="CHEBI:29035"/>
    </cofactor>
</comment>
<dbReference type="InterPro" id="IPR052433">
    <property type="entry name" value="X-Pro_dipept-like"/>
</dbReference>
<dbReference type="PROSITE" id="PS00491">
    <property type="entry name" value="PROLINE_PEPTIDASE"/>
    <property type="match status" value="1"/>
</dbReference>
<dbReference type="InterPro" id="IPR001131">
    <property type="entry name" value="Peptidase_M24B_aminopep-P_CS"/>
</dbReference>
<dbReference type="GO" id="GO:0008237">
    <property type="term" value="F:metallopeptidase activity"/>
    <property type="evidence" value="ECO:0007669"/>
    <property type="project" value="UniProtKB-KW"/>
</dbReference>
<proteinExistence type="inferred from homology"/>
<protein>
    <submittedName>
        <fullName evidence="9">Xaa-Pro dipeptidase-like 2</fullName>
    </submittedName>
</protein>
<keyword evidence="2" id="KW-0645">Protease</keyword>
<keyword evidence="6" id="KW-0464">Manganese</keyword>
<dbReference type="Proteomes" id="UP000747542">
    <property type="component" value="Unassembled WGS sequence"/>
</dbReference>
<keyword evidence="3 7" id="KW-0479">Metal-binding</keyword>
<evidence type="ECO:0000256" key="5">
    <source>
        <dbReference type="ARBA" id="ARBA00023049"/>
    </source>
</evidence>
<dbReference type="GO" id="GO:0006508">
    <property type="term" value="P:proteolysis"/>
    <property type="evidence" value="ECO:0007669"/>
    <property type="project" value="UniProtKB-KW"/>
</dbReference>
<dbReference type="SUPFAM" id="SSF55920">
    <property type="entry name" value="Creatinase/aminopeptidase"/>
    <property type="match status" value="1"/>
</dbReference>
<organism evidence="9 10">
    <name type="scientific">Homarus americanus</name>
    <name type="common">American lobster</name>
    <dbReference type="NCBI Taxonomy" id="6706"/>
    <lineage>
        <taxon>Eukaryota</taxon>
        <taxon>Metazoa</taxon>
        <taxon>Ecdysozoa</taxon>
        <taxon>Arthropoda</taxon>
        <taxon>Crustacea</taxon>
        <taxon>Multicrustacea</taxon>
        <taxon>Malacostraca</taxon>
        <taxon>Eumalacostraca</taxon>
        <taxon>Eucarida</taxon>
        <taxon>Decapoda</taxon>
        <taxon>Pleocyemata</taxon>
        <taxon>Astacidea</taxon>
        <taxon>Nephropoidea</taxon>
        <taxon>Nephropidae</taxon>
        <taxon>Homarus</taxon>
    </lineage>
</organism>
<dbReference type="PANTHER" id="PTHR48480:SF2">
    <property type="entry name" value="PEPTIDASE D"/>
    <property type="match status" value="1"/>
</dbReference>
<dbReference type="InterPro" id="IPR000994">
    <property type="entry name" value="Pept_M24"/>
</dbReference>
<dbReference type="SMART" id="SM00952">
    <property type="entry name" value="RAP"/>
    <property type="match status" value="1"/>
</dbReference>
<dbReference type="InterPro" id="IPR010622">
    <property type="entry name" value="FAST_Leu-rich"/>
</dbReference>
<keyword evidence="10" id="KW-1185">Reference proteome</keyword>
<sequence>MILGFMRCVKVGDIFKLLEICPEAEVTPSVALAVIKRIFELENNIEYRNQGLNQYPDESPLTFTRGAVIKRLVEIVCGTSDPQNLIDALRAMGRDNYQGDKLKYLETLCTECIVMITEGKMRVNQVCDAAKAFYNLGNVGSRYVEQVWIGITEKAEEIKEKEVCNIMSVLPLVKKSRKHLYNIAERKMGGLWYKLNCEDVLRVLHILVQLKMTNSRMLPMLSRWTNLNIHALTEGNLRWIVYSFMSLNYSNADMQKALSRFMKAKKVNINDPSLVAVIMDYCVKMRIRSQDILNNAGEYFIKNSQILTVPQINSICRSYGLLNYDPPNAATFFLAFEMHLDAKFVQFPPDIMIDLLLSCVYLGRYPLNFVKKVFNPYFFDKVHTLESSDVRLTRTKLKVLDKALCLEAPSYNGPMLPRDHSAKSFWRDARIMRCVNMIRALLVEIVGTEERITPSAVLPNFPGTELYIIDCIIDMAGKLSFQSFKWSNNKYALLIHPPEHYILNEDILVGPQAMRKRHLALCGFKVVSLRYETLLKNRMYPDLLKNYIEKEMKEATLRVTKTKAELEVLRFAATVSAAAHRAVMRKIRPGMKEYQLEAIFQHHSYYHGGCRHQAYTNICGSGCNAAVLHYGHAGAPNARTVSDGEICLFDMGAEYYCYTSDITCSFPANGKFTEDQKAIYNAVLSASHAVMEAVKPGVSWVNLGAVFQPHGLGHLLGLDVHDVGGYLEDNPPRPQEAGFRSLRTARVLEENMLLDQALANPAQAQFLVPEAIARFRGFGGIRIEDDIVVTADGMEDLAQGTIPRTVEEIEELMAEGQQADVFVPQLHAQEKLGQ</sequence>
<dbReference type="PROSITE" id="PS51286">
    <property type="entry name" value="RAP"/>
    <property type="match status" value="1"/>
</dbReference>
<name>A0A8J5J6Z3_HOMAM</name>
<dbReference type="GO" id="GO:0044528">
    <property type="term" value="P:regulation of mitochondrial mRNA stability"/>
    <property type="evidence" value="ECO:0007669"/>
    <property type="project" value="InterPro"/>
</dbReference>
<gene>
    <name evidence="9" type="primary">Pepd-L2</name>
    <name evidence="9" type="ORF">Hamer_G025246</name>
</gene>
<evidence type="ECO:0000313" key="9">
    <source>
        <dbReference type="EMBL" id="KAG7154077.1"/>
    </source>
</evidence>
<dbReference type="AlphaFoldDB" id="A0A8J5J6Z3"/>
<accession>A0A8J5J6Z3</accession>
<evidence type="ECO:0000256" key="2">
    <source>
        <dbReference type="ARBA" id="ARBA00022670"/>
    </source>
</evidence>
<dbReference type="Gene3D" id="3.90.230.10">
    <property type="entry name" value="Creatinase/methionine aminopeptidase superfamily"/>
    <property type="match status" value="1"/>
</dbReference>
<reference evidence="9" key="1">
    <citation type="journal article" date="2021" name="Sci. Adv.">
        <title>The American lobster genome reveals insights on longevity, neural, and immune adaptations.</title>
        <authorList>
            <person name="Polinski J.M."/>
            <person name="Zimin A.V."/>
            <person name="Clark K.F."/>
            <person name="Kohn A.B."/>
            <person name="Sadowski N."/>
            <person name="Timp W."/>
            <person name="Ptitsyn A."/>
            <person name="Khanna P."/>
            <person name="Romanova D.Y."/>
            <person name="Williams P."/>
            <person name="Greenwood S.J."/>
            <person name="Moroz L.L."/>
            <person name="Walt D.R."/>
            <person name="Bodnar A.G."/>
        </authorList>
    </citation>
    <scope>NUCLEOTIDE SEQUENCE</scope>
    <source>
        <strain evidence="9">GMGI-L3</strain>
    </source>
</reference>
<evidence type="ECO:0000256" key="3">
    <source>
        <dbReference type="ARBA" id="ARBA00022723"/>
    </source>
</evidence>
<keyword evidence="4" id="KW-0378">Hydrolase</keyword>
<dbReference type="GO" id="GO:0046872">
    <property type="term" value="F:metal ion binding"/>
    <property type="evidence" value="ECO:0007669"/>
    <property type="project" value="UniProtKB-KW"/>
</dbReference>
<comment type="caution">
    <text evidence="9">The sequence shown here is derived from an EMBL/GenBank/DDBJ whole genome shotgun (WGS) entry which is preliminary data.</text>
</comment>
<evidence type="ECO:0000313" key="10">
    <source>
        <dbReference type="Proteomes" id="UP000747542"/>
    </source>
</evidence>
<dbReference type="PANTHER" id="PTHR48480">
    <property type="match status" value="1"/>
</dbReference>
<dbReference type="Pfam" id="PF06743">
    <property type="entry name" value="FAST_1"/>
    <property type="match status" value="1"/>
</dbReference>
<dbReference type="CDD" id="cd01087">
    <property type="entry name" value="Prolidase"/>
    <property type="match status" value="1"/>
</dbReference>
<dbReference type="InterPro" id="IPR036005">
    <property type="entry name" value="Creatinase/aminopeptidase-like"/>
</dbReference>
<evidence type="ECO:0000256" key="1">
    <source>
        <dbReference type="ARBA" id="ARBA00001936"/>
    </source>
</evidence>